<reference evidence="2" key="1">
    <citation type="submission" date="2017-01" db="EMBL/GenBank/DDBJ databases">
        <authorList>
            <person name="Wang Y."/>
            <person name="White M."/>
            <person name="Kvist S."/>
            <person name="Moncalvo J.-M."/>
        </authorList>
    </citation>
    <scope>NUCLEOTIDE SEQUENCE [LARGE SCALE GENOMIC DNA]</scope>
    <source>
        <strain evidence="2">ID-206-W2</strain>
    </source>
</reference>
<evidence type="ECO:0000313" key="1">
    <source>
        <dbReference type="EMBL" id="OMJ24782.1"/>
    </source>
</evidence>
<evidence type="ECO:0000313" key="2">
    <source>
        <dbReference type="Proteomes" id="UP000187429"/>
    </source>
</evidence>
<dbReference type="EMBL" id="LSSM01001759">
    <property type="protein sequence ID" value="OMJ24782.1"/>
    <property type="molecule type" value="Genomic_DNA"/>
</dbReference>
<name>A0A1R1YCZ5_9FUNG</name>
<dbReference type="AlphaFoldDB" id="A0A1R1YCZ5"/>
<comment type="caution">
    <text evidence="1">The sequence shown here is derived from an EMBL/GenBank/DDBJ whole genome shotgun (WGS) entry which is preliminary data.</text>
</comment>
<protein>
    <submittedName>
        <fullName evidence="1">Uncharacterized protein</fullName>
    </submittedName>
</protein>
<accession>A0A1R1YCZ5</accession>
<gene>
    <name evidence="1" type="ORF">AYI69_g4520</name>
</gene>
<dbReference type="OrthoDB" id="2538135at2759"/>
<dbReference type="Proteomes" id="UP000187429">
    <property type="component" value="Unassembled WGS sequence"/>
</dbReference>
<sequence length="229" mass="25860">MKGNQTVPISASIPVKISCKQVKPNADHKLLQRQSINKDLSDNSDKNANNENFIGTPESDYNLESDIVNLECTILSNILDHHHNSSFRKEDLGNINFELDKIPDLSGYIDSIGRPFCNYNAYDTSASGDIINQAHQYYNSNNDISDNWIKGGLAAPNVVKPSLNNIVSQEQMAMSETNNLPFTLDNANLNPSKFSSSSIYTLDHKPHQDNRALIRLYDIMTQRYFFTYH</sequence>
<proteinExistence type="predicted"/>
<organism evidence="1 2">
    <name type="scientific">Smittium culicis</name>
    <dbReference type="NCBI Taxonomy" id="133412"/>
    <lineage>
        <taxon>Eukaryota</taxon>
        <taxon>Fungi</taxon>
        <taxon>Fungi incertae sedis</taxon>
        <taxon>Zoopagomycota</taxon>
        <taxon>Kickxellomycotina</taxon>
        <taxon>Harpellomycetes</taxon>
        <taxon>Harpellales</taxon>
        <taxon>Legeriomycetaceae</taxon>
        <taxon>Smittium</taxon>
    </lineage>
</organism>
<keyword evidence="2" id="KW-1185">Reference proteome</keyword>